<geneLocation type="plasmid" evidence="1">
    <name>pSMS3-1</name>
</geneLocation>
<dbReference type="AlphaFoldDB" id="A0A222EBV7"/>
<keyword evidence="1" id="KW-0614">Plasmid</keyword>
<proteinExistence type="predicted"/>
<dbReference type="RefSeq" id="WP_198319976.1">
    <property type="nucleotide sequence ID" value="NZ_CP022542.1"/>
</dbReference>
<geneLocation type="plasmid" evidence="3">
    <name>psms3-2</name>
</geneLocation>
<keyword evidence="3" id="KW-1185">Reference proteome</keyword>
<reference evidence="1 3" key="1">
    <citation type="submission" date="2017-07" db="EMBL/GenBank/DDBJ databases">
        <title>Genome Sequence of Antarctobacter heliothermus Strain SMS3 Isolated from a culture of the Diatom Skeletonema marinoi.</title>
        <authorList>
            <person name="Topel M."/>
            <person name="Pinder M.I.M."/>
            <person name="Johansson O.N."/>
            <person name="Kourtchenko O."/>
            <person name="Godhe A."/>
            <person name="Clarke A.K."/>
        </authorList>
    </citation>
    <scope>NUCLEOTIDE SEQUENCE [LARGE SCALE GENOMIC DNA]</scope>
    <source>
        <strain evidence="1 3">SMS3</strain>
        <plasmid evidence="3">Plasmid psms3-1</plasmid>
        <plasmid evidence="3">Plasmid psms3-2</plasmid>
        <plasmid evidence="1">pSMS3-1</plasmid>
        <plasmid evidence="2">pSMS3-2</plasmid>
    </source>
</reference>
<evidence type="ECO:0000313" key="3">
    <source>
        <dbReference type="Proteomes" id="UP000203589"/>
    </source>
</evidence>
<evidence type="ECO:0000313" key="1">
    <source>
        <dbReference type="EMBL" id="ASP23471.1"/>
    </source>
</evidence>
<geneLocation type="plasmid" evidence="3">
    <name>psms3-1</name>
</geneLocation>
<dbReference type="KEGG" id="aht:ANTHELSMS3_05091"/>
<dbReference type="Proteomes" id="UP000203589">
    <property type="component" value="Plasmid pSMS3-2"/>
</dbReference>
<organism evidence="1 3">
    <name type="scientific">Antarctobacter heliothermus</name>
    <dbReference type="NCBI Taxonomy" id="74033"/>
    <lineage>
        <taxon>Bacteria</taxon>
        <taxon>Pseudomonadati</taxon>
        <taxon>Pseudomonadota</taxon>
        <taxon>Alphaproteobacteria</taxon>
        <taxon>Rhodobacterales</taxon>
        <taxon>Roseobacteraceae</taxon>
        <taxon>Antarctobacter</taxon>
    </lineage>
</organism>
<name>A0A222EBV7_9RHOB</name>
<dbReference type="EMBL" id="CP022541">
    <property type="protein sequence ID" value="ASP23471.1"/>
    <property type="molecule type" value="Genomic_DNA"/>
</dbReference>
<protein>
    <submittedName>
        <fullName evidence="1">Uncharacterized protein</fullName>
    </submittedName>
</protein>
<accession>A0A222EBV7</accession>
<dbReference type="KEGG" id="aht:ANTHELSMS3_04748"/>
<gene>
    <name evidence="2" type="ORF">ANTHELSMS3_04748</name>
    <name evidence="1" type="ORF">ANTHELSMS3_05091</name>
</gene>
<sequence length="334" mass="38397">MPVASHQLNRVLHPVVDFEGRDLHIHRRSQHHDPKVWQVRYPGQPLPEWEDIARSKGFRIHARVRDKNHLALECLSCGGLTAQRVFALRTARIRCEDCASQKRSTLADTIGLEFIERDPADHQYAFYRAACGHRIRRQREFIDRVADGVCQVRCEICLQDKERAEAEARGWEWQGPDPDGNDNYRLYRHSCGHDQRIARANMKFGQCDCAGCGESWSSKPSFLYLFRIRIPDKGLDCVKFGYSGRPDKRLRHQLSLPKSAKSDVLRTVAIKTGHAACRLEKSAHARLRRRFPECVVPPERYVGLINVSSEIYSPALLPKLQRLLDEIEQQQSAA</sequence>
<dbReference type="EMBL" id="CP022542">
    <property type="protein sequence ID" value="ASP23646.1"/>
    <property type="molecule type" value="Genomic_DNA"/>
</dbReference>
<geneLocation type="plasmid" evidence="2">
    <name>pSMS3-2</name>
</geneLocation>
<dbReference type="Proteomes" id="UP000203589">
    <property type="component" value="Plasmid pSMS3-1"/>
</dbReference>
<evidence type="ECO:0000313" key="2">
    <source>
        <dbReference type="EMBL" id="ASP23646.1"/>
    </source>
</evidence>